<gene>
    <name evidence="2" type="ORF">SAMN04488515_2180</name>
</gene>
<evidence type="ECO:0000313" key="2">
    <source>
        <dbReference type="EMBL" id="SEW30799.1"/>
    </source>
</evidence>
<accession>A0A1I0QTS1</accession>
<dbReference type="Pfam" id="PF00903">
    <property type="entry name" value="Glyoxalase"/>
    <property type="match status" value="1"/>
</dbReference>
<sequence>MTAKPTVVWTEIPVTDLAKAQQFYETVFGFKMAMDDTGPNPIVNFDADLDGIGGHLYPGEPASGNGPTIHLATPDKLEAAMERCTKAGGKMISPIVAIPPGRFAYATDPDGNSIGLFEPA</sequence>
<dbReference type="SUPFAM" id="SSF54593">
    <property type="entry name" value="Glyoxalase/Bleomycin resistance protein/Dihydroxybiphenyl dioxygenase"/>
    <property type="match status" value="1"/>
</dbReference>
<organism evidence="2 3">
    <name type="scientific">Cognatiyoonia koreensis</name>
    <dbReference type="NCBI Taxonomy" id="364200"/>
    <lineage>
        <taxon>Bacteria</taxon>
        <taxon>Pseudomonadati</taxon>
        <taxon>Pseudomonadota</taxon>
        <taxon>Alphaproteobacteria</taxon>
        <taxon>Rhodobacterales</taxon>
        <taxon>Paracoccaceae</taxon>
        <taxon>Cognatiyoonia</taxon>
    </lineage>
</organism>
<dbReference type="RefSeq" id="WP_089993851.1">
    <property type="nucleotide sequence ID" value="NZ_FOIZ01000001.1"/>
</dbReference>
<reference evidence="2 3" key="1">
    <citation type="submission" date="2016-10" db="EMBL/GenBank/DDBJ databases">
        <authorList>
            <person name="de Groot N.N."/>
        </authorList>
    </citation>
    <scope>NUCLEOTIDE SEQUENCE [LARGE SCALE GENOMIC DNA]</scope>
    <source>
        <strain evidence="2 3">DSM 17925</strain>
    </source>
</reference>
<dbReference type="Proteomes" id="UP000199167">
    <property type="component" value="Unassembled WGS sequence"/>
</dbReference>
<keyword evidence="3" id="KW-1185">Reference proteome</keyword>
<dbReference type="InterPro" id="IPR037523">
    <property type="entry name" value="VOC_core"/>
</dbReference>
<dbReference type="PANTHER" id="PTHR33993">
    <property type="entry name" value="GLYOXALASE-RELATED"/>
    <property type="match status" value="1"/>
</dbReference>
<dbReference type="AlphaFoldDB" id="A0A1I0QTS1"/>
<proteinExistence type="predicted"/>
<name>A0A1I0QTS1_9RHOB</name>
<feature type="domain" description="VOC" evidence="1">
    <location>
        <begin position="6"/>
        <end position="119"/>
    </location>
</feature>
<dbReference type="InterPro" id="IPR029068">
    <property type="entry name" value="Glyas_Bleomycin-R_OHBP_Dase"/>
</dbReference>
<protein>
    <recommendedName>
        <fullName evidence="1">VOC domain-containing protein</fullName>
    </recommendedName>
</protein>
<dbReference type="EMBL" id="FOIZ01000001">
    <property type="protein sequence ID" value="SEW30799.1"/>
    <property type="molecule type" value="Genomic_DNA"/>
</dbReference>
<dbReference type="InterPro" id="IPR052164">
    <property type="entry name" value="Anthracycline_SecMetBiosynth"/>
</dbReference>
<dbReference type="CDD" id="cd07247">
    <property type="entry name" value="SgaA_N_like"/>
    <property type="match status" value="1"/>
</dbReference>
<dbReference type="Gene3D" id="3.10.180.10">
    <property type="entry name" value="2,3-Dihydroxybiphenyl 1,2-Dioxygenase, domain 1"/>
    <property type="match status" value="1"/>
</dbReference>
<dbReference type="InterPro" id="IPR004360">
    <property type="entry name" value="Glyas_Fos-R_dOase_dom"/>
</dbReference>
<dbReference type="PANTHER" id="PTHR33993:SF2">
    <property type="entry name" value="VOC DOMAIN-CONTAINING PROTEIN"/>
    <property type="match status" value="1"/>
</dbReference>
<dbReference type="STRING" id="364200.SAMN04488515_2180"/>
<dbReference type="PROSITE" id="PS51819">
    <property type="entry name" value="VOC"/>
    <property type="match status" value="1"/>
</dbReference>
<evidence type="ECO:0000313" key="3">
    <source>
        <dbReference type="Proteomes" id="UP000199167"/>
    </source>
</evidence>
<dbReference type="OrthoDB" id="9793039at2"/>
<evidence type="ECO:0000259" key="1">
    <source>
        <dbReference type="PROSITE" id="PS51819"/>
    </source>
</evidence>